<gene>
    <name evidence="10" type="ORF">A3J61_01980</name>
</gene>
<feature type="transmembrane region" description="Helical" evidence="8">
    <location>
        <begin position="355"/>
        <end position="377"/>
    </location>
</feature>
<dbReference type="AlphaFoldDB" id="A0A1F6VRP1"/>
<dbReference type="Gene3D" id="3.50.50.100">
    <property type="match status" value="1"/>
</dbReference>
<evidence type="ECO:0000313" key="10">
    <source>
        <dbReference type="EMBL" id="OGI72236.1"/>
    </source>
</evidence>
<evidence type="ECO:0000313" key="11">
    <source>
        <dbReference type="Proteomes" id="UP000179686"/>
    </source>
</evidence>
<dbReference type="SUPFAM" id="SSF51905">
    <property type="entry name" value="FAD/NAD(P)-binding domain"/>
    <property type="match status" value="1"/>
</dbReference>
<comment type="catalytic activity">
    <reaction evidence="7">
        <text>a quinone + NADH + H(+) = a quinol + NAD(+)</text>
        <dbReference type="Rhea" id="RHEA:46160"/>
        <dbReference type="ChEBI" id="CHEBI:15378"/>
        <dbReference type="ChEBI" id="CHEBI:24646"/>
        <dbReference type="ChEBI" id="CHEBI:57540"/>
        <dbReference type="ChEBI" id="CHEBI:57945"/>
        <dbReference type="ChEBI" id="CHEBI:132124"/>
        <dbReference type="EC" id="1.6.5.9"/>
    </reaction>
</comment>
<keyword evidence="5" id="KW-0560">Oxidoreductase</keyword>
<dbReference type="PANTHER" id="PTHR43706:SF47">
    <property type="entry name" value="EXTERNAL NADH-UBIQUINONE OXIDOREDUCTASE 1, MITOCHONDRIAL-RELATED"/>
    <property type="match status" value="1"/>
</dbReference>
<dbReference type="EMBL" id="MFUC01000009">
    <property type="protein sequence ID" value="OGI72236.1"/>
    <property type="molecule type" value="Genomic_DNA"/>
</dbReference>
<dbReference type="InterPro" id="IPR045024">
    <property type="entry name" value="NDH-2"/>
</dbReference>
<evidence type="ECO:0000259" key="9">
    <source>
        <dbReference type="Pfam" id="PF07992"/>
    </source>
</evidence>
<keyword evidence="8" id="KW-0472">Membrane</keyword>
<comment type="similarity">
    <text evidence="1">Belongs to the NADH dehydrogenase family.</text>
</comment>
<accession>A0A1F6VRP1</accession>
<comment type="caution">
    <text evidence="10">The sequence shown here is derived from an EMBL/GenBank/DDBJ whole genome shotgun (WGS) entry which is preliminary data.</text>
</comment>
<dbReference type="PRINTS" id="PR00368">
    <property type="entry name" value="FADPNR"/>
</dbReference>
<evidence type="ECO:0000256" key="4">
    <source>
        <dbReference type="ARBA" id="ARBA00022827"/>
    </source>
</evidence>
<dbReference type="STRING" id="1801752.A3J61_01980"/>
<feature type="transmembrane region" description="Helical" evidence="8">
    <location>
        <begin position="430"/>
        <end position="451"/>
    </location>
</feature>
<evidence type="ECO:0000256" key="2">
    <source>
        <dbReference type="ARBA" id="ARBA00012637"/>
    </source>
</evidence>
<organism evidence="10 11">
    <name type="scientific">Candidatus Nomurabacteria bacterium RIFCSPHIGHO2_02_FULL_38_15</name>
    <dbReference type="NCBI Taxonomy" id="1801752"/>
    <lineage>
        <taxon>Bacteria</taxon>
        <taxon>Candidatus Nomuraibacteriota</taxon>
    </lineage>
</organism>
<evidence type="ECO:0000256" key="7">
    <source>
        <dbReference type="ARBA" id="ARBA00047599"/>
    </source>
</evidence>
<keyword evidence="8" id="KW-0812">Transmembrane</keyword>
<dbReference type="InterPro" id="IPR023753">
    <property type="entry name" value="FAD/NAD-binding_dom"/>
</dbReference>
<dbReference type="GO" id="GO:0050136">
    <property type="term" value="F:NADH dehydrogenase (quinone) (non-electrogenic) activity"/>
    <property type="evidence" value="ECO:0007669"/>
    <property type="project" value="UniProtKB-EC"/>
</dbReference>
<keyword evidence="3" id="KW-0285">Flavoprotein</keyword>
<dbReference type="InterPro" id="IPR036188">
    <property type="entry name" value="FAD/NAD-bd_sf"/>
</dbReference>
<keyword evidence="4" id="KW-0274">FAD</keyword>
<evidence type="ECO:0000256" key="8">
    <source>
        <dbReference type="SAM" id="Phobius"/>
    </source>
</evidence>
<keyword evidence="8" id="KW-1133">Transmembrane helix</keyword>
<dbReference type="Proteomes" id="UP000179686">
    <property type="component" value="Unassembled WGS sequence"/>
</dbReference>
<evidence type="ECO:0000256" key="5">
    <source>
        <dbReference type="ARBA" id="ARBA00023002"/>
    </source>
</evidence>
<name>A0A1F6VRP1_9BACT</name>
<reference evidence="10 11" key="1">
    <citation type="journal article" date="2016" name="Nat. Commun.">
        <title>Thousands of microbial genomes shed light on interconnected biogeochemical processes in an aquifer system.</title>
        <authorList>
            <person name="Anantharaman K."/>
            <person name="Brown C.T."/>
            <person name="Hug L.A."/>
            <person name="Sharon I."/>
            <person name="Castelle C.J."/>
            <person name="Probst A.J."/>
            <person name="Thomas B.C."/>
            <person name="Singh A."/>
            <person name="Wilkins M.J."/>
            <person name="Karaoz U."/>
            <person name="Brodie E.L."/>
            <person name="Williams K.H."/>
            <person name="Hubbard S.S."/>
            <person name="Banfield J.F."/>
        </authorList>
    </citation>
    <scope>NUCLEOTIDE SEQUENCE [LARGE SCALE GENOMIC DNA]</scope>
</reference>
<evidence type="ECO:0000256" key="6">
    <source>
        <dbReference type="ARBA" id="ARBA00023027"/>
    </source>
</evidence>
<dbReference type="EC" id="1.6.5.9" evidence="2"/>
<evidence type="ECO:0000256" key="1">
    <source>
        <dbReference type="ARBA" id="ARBA00005272"/>
    </source>
</evidence>
<evidence type="ECO:0000256" key="3">
    <source>
        <dbReference type="ARBA" id="ARBA00022630"/>
    </source>
</evidence>
<feature type="domain" description="FAD/NAD(P)-binding" evidence="9">
    <location>
        <begin position="7"/>
        <end position="321"/>
    </location>
</feature>
<sequence>MSISKKHLVIVGSGFAGVELARRMVPLIKKGLYEVSLISNHGYFEYYPGIYRIMIGETPIQVKIRLDQIVPSCVKIIEDTISRIDTVNKKIYSNDDIENEYEYDELVLGLGSVPNYFSIPGLEDGAFVFRTTGNAVELRNHLHELLIKTRAEEINNEPVLMHNLHIIIGGGGPVGVELAGALSSYMRQMAKANKIPPDKVTIDLIEAGPRLLPRVPENGSAEIAEFLGKRGVNIFVNRPIKSIAKETVMLEDVTLNAKTIVWTGGIIPNPLYTQVSNFTCDRGRVCVDEFMQATGCVDIYIVGDGANTKGAGLAQGAIHDGKYLAKLFKAKALSRAWPKYKQAKTGFVIPIGSNWAMMVFGNFVWAGFIPGVIRYFIDVEYFFKRLSIAKFLDLYWEGFKYRRHRYIELPIEESLKKPKNSGLPAQSGRALVYIIGFLAIIFLGVVGLGYINNKISGGDNSTFTAGSLFK</sequence>
<dbReference type="PANTHER" id="PTHR43706">
    <property type="entry name" value="NADH DEHYDROGENASE"/>
    <property type="match status" value="1"/>
</dbReference>
<keyword evidence="6" id="KW-0520">NAD</keyword>
<dbReference type="PRINTS" id="PR00411">
    <property type="entry name" value="PNDRDTASEI"/>
</dbReference>
<protein>
    <recommendedName>
        <fullName evidence="2">NADH:ubiquinone reductase (non-electrogenic)</fullName>
        <ecNumber evidence="2">1.6.5.9</ecNumber>
    </recommendedName>
</protein>
<proteinExistence type="inferred from homology"/>
<dbReference type="Pfam" id="PF07992">
    <property type="entry name" value="Pyr_redox_2"/>
    <property type="match status" value="1"/>
</dbReference>